<organism evidence="2 3">
    <name type="scientific">Candidatus Nealsonbacteria bacterium RIFCSPLOWO2_12_FULL_39_31</name>
    <dbReference type="NCBI Taxonomy" id="1801676"/>
    <lineage>
        <taxon>Bacteria</taxon>
        <taxon>Candidatus Nealsoniibacteriota</taxon>
    </lineage>
</organism>
<comment type="caution">
    <text evidence="2">The sequence shown here is derived from an EMBL/GenBank/DDBJ whole genome shotgun (WGS) entry which is preliminary data.</text>
</comment>
<protein>
    <recommendedName>
        <fullName evidence="1">DUF7768 domain-containing protein</fullName>
    </recommendedName>
</protein>
<dbReference type="Proteomes" id="UP000179122">
    <property type="component" value="Unassembled WGS sequence"/>
</dbReference>
<evidence type="ECO:0000313" key="2">
    <source>
        <dbReference type="EMBL" id="OGZ26001.1"/>
    </source>
</evidence>
<evidence type="ECO:0000313" key="3">
    <source>
        <dbReference type="Proteomes" id="UP000179122"/>
    </source>
</evidence>
<evidence type="ECO:0000259" key="1">
    <source>
        <dbReference type="Pfam" id="PF24963"/>
    </source>
</evidence>
<dbReference type="AlphaFoldDB" id="A0A1G2EKW6"/>
<dbReference type="InterPro" id="IPR056670">
    <property type="entry name" value="DUF7768"/>
</dbReference>
<sequence>MDMKRVIIESPLAGDVNKNKEYAKKCILDSLKRGEAPFASHLFYTQVLDDLVEEERKLGIEAGLEWGKKADITAVYTDLGISRGMELGIEKAKQENRTIEYRKFLN</sequence>
<proteinExistence type="predicted"/>
<accession>A0A1G2EKW6</accession>
<gene>
    <name evidence="2" type="ORF">A3F95_00620</name>
</gene>
<dbReference type="Pfam" id="PF24963">
    <property type="entry name" value="DUF7768"/>
    <property type="match status" value="1"/>
</dbReference>
<dbReference type="EMBL" id="MHML01000037">
    <property type="protein sequence ID" value="OGZ26001.1"/>
    <property type="molecule type" value="Genomic_DNA"/>
</dbReference>
<name>A0A1G2EKW6_9BACT</name>
<feature type="domain" description="DUF7768" evidence="1">
    <location>
        <begin position="4"/>
        <end position="102"/>
    </location>
</feature>
<reference evidence="2 3" key="1">
    <citation type="journal article" date="2016" name="Nat. Commun.">
        <title>Thousands of microbial genomes shed light on interconnected biogeochemical processes in an aquifer system.</title>
        <authorList>
            <person name="Anantharaman K."/>
            <person name="Brown C.T."/>
            <person name="Hug L.A."/>
            <person name="Sharon I."/>
            <person name="Castelle C.J."/>
            <person name="Probst A.J."/>
            <person name="Thomas B.C."/>
            <person name="Singh A."/>
            <person name="Wilkins M.J."/>
            <person name="Karaoz U."/>
            <person name="Brodie E.L."/>
            <person name="Williams K.H."/>
            <person name="Hubbard S.S."/>
            <person name="Banfield J.F."/>
        </authorList>
    </citation>
    <scope>NUCLEOTIDE SEQUENCE [LARGE SCALE GENOMIC DNA]</scope>
</reference>